<feature type="domain" description="TonB-dependent receptor plug" evidence="8">
    <location>
        <begin position="203"/>
        <end position="277"/>
    </location>
</feature>
<keyword evidence="7" id="KW-0998">Cell outer membrane</keyword>
<proteinExistence type="predicted"/>
<dbReference type="GO" id="GO:0015344">
    <property type="term" value="F:siderophore uptake transmembrane transporter activity"/>
    <property type="evidence" value="ECO:0007669"/>
    <property type="project" value="TreeGrafter"/>
</dbReference>
<accession>A0A1E5T1X7</accession>
<evidence type="ECO:0000256" key="3">
    <source>
        <dbReference type="ARBA" id="ARBA00022452"/>
    </source>
</evidence>
<evidence type="ECO:0000256" key="2">
    <source>
        <dbReference type="ARBA" id="ARBA00022448"/>
    </source>
</evidence>
<evidence type="ECO:0000256" key="7">
    <source>
        <dbReference type="ARBA" id="ARBA00023237"/>
    </source>
</evidence>
<evidence type="ECO:0000256" key="6">
    <source>
        <dbReference type="ARBA" id="ARBA00023136"/>
    </source>
</evidence>
<dbReference type="GO" id="GO:0009279">
    <property type="term" value="C:cell outer membrane"/>
    <property type="evidence" value="ECO:0007669"/>
    <property type="project" value="UniProtKB-SubCell"/>
</dbReference>
<keyword evidence="5" id="KW-0732">Signal</keyword>
<dbReference type="Gene3D" id="2.170.130.10">
    <property type="entry name" value="TonB-dependent receptor, plug domain"/>
    <property type="match status" value="1"/>
</dbReference>
<keyword evidence="10" id="KW-1185">Reference proteome</keyword>
<name>A0A1E5T1X7_9BACT</name>
<keyword evidence="6" id="KW-0472">Membrane</keyword>
<dbReference type="Gene3D" id="2.40.170.20">
    <property type="entry name" value="TonB-dependent receptor, beta-barrel domain"/>
    <property type="match status" value="1"/>
</dbReference>
<dbReference type="InterPro" id="IPR037066">
    <property type="entry name" value="Plug_dom_sf"/>
</dbReference>
<dbReference type="Pfam" id="PF13715">
    <property type="entry name" value="CarbopepD_reg_2"/>
    <property type="match status" value="1"/>
</dbReference>
<dbReference type="AlphaFoldDB" id="A0A1E5T1X7"/>
<evidence type="ECO:0000256" key="4">
    <source>
        <dbReference type="ARBA" id="ARBA00022692"/>
    </source>
</evidence>
<evidence type="ECO:0000256" key="5">
    <source>
        <dbReference type="ARBA" id="ARBA00022729"/>
    </source>
</evidence>
<organism evidence="9 10">
    <name type="scientific">Roseivirga misakiensis</name>
    <dbReference type="NCBI Taxonomy" id="1563681"/>
    <lineage>
        <taxon>Bacteria</taxon>
        <taxon>Pseudomonadati</taxon>
        <taxon>Bacteroidota</taxon>
        <taxon>Cytophagia</taxon>
        <taxon>Cytophagales</taxon>
        <taxon>Roseivirgaceae</taxon>
        <taxon>Roseivirga</taxon>
    </lineage>
</organism>
<gene>
    <name evidence="9" type="ORF">BFP71_18500</name>
</gene>
<dbReference type="InterPro" id="IPR036942">
    <property type="entry name" value="Beta-barrel_TonB_sf"/>
</dbReference>
<dbReference type="PANTHER" id="PTHR30069:SF29">
    <property type="entry name" value="HEMOGLOBIN AND HEMOGLOBIN-HAPTOGLOBIN-BINDING PROTEIN 1-RELATED"/>
    <property type="match status" value="1"/>
</dbReference>
<dbReference type="GO" id="GO:0044718">
    <property type="term" value="P:siderophore transmembrane transport"/>
    <property type="evidence" value="ECO:0007669"/>
    <property type="project" value="TreeGrafter"/>
</dbReference>
<dbReference type="InterPro" id="IPR012910">
    <property type="entry name" value="Plug_dom"/>
</dbReference>
<keyword evidence="3" id="KW-1134">Transmembrane beta strand</keyword>
<reference evidence="9 10" key="1">
    <citation type="submission" date="2016-08" db="EMBL/GenBank/DDBJ databases">
        <title>Draft genome of Fabibacter sp. strain SK-8.</title>
        <authorList>
            <person name="Wong S.-K."/>
            <person name="Hamasaki K."/>
            <person name="Yoshizawa S."/>
        </authorList>
    </citation>
    <scope>NUCLEOTIDE SEQUENCE [LARGE SCALE GENOMIC DNA]</scope>
    <source>
        <strain evidence="9 10">SK-8</strain>
    </source>
</reference>
<protein>
    <recommendedName>
        <fullName evidence="8">TonB-dependent receptor plug domain-containing protein</fullName>
    </recommendedName>
</protein>
<evidence type="ECO:0000256" key="1">
    <source>
        <dbReference type="ARBA" id="ARBA00004571"/>
    </source>
</evidence>
<dbReference type="SUPFAM" id="SSF56935">
    <property type="entry name" value="Porins"/>
    <property type="match status" value="1"/>
</dbReference>
<sequence length="797" mass="89683">MLNEILLDLNDKYGVQISVNAALSNGCSISIKKEYQSMDQVMQALADACKLKLVKIGQVYAFRTPTPTKDKPKIIAQKSYLYQGTVREYGTDEVLPFAVVSLGDRNLVTDENGNFSIKSSGESENLSFRSLGYMAIDTTVTSSNQLKIYLRPRITELEEVIVFGQAPDEAITNVGEGAGRIQLNNITNNLVPGLSNNLVFNNLRLYPGVMAAGESIADFVIWGSYAGQSHVIYDGISLFNSWGINDDMGRVNPYMVKHVEVYKGGYNVLYGDRIGGVVLIDGKSGNPNTIASNFSVTNQLINGHVNLPLLNKTSSLQLAVRQSFEDPFSLSAEFEEDLNLIVPKYEYRDVHLKFTSQIDPNNLLEISSLISTDTYRGRLGNRFGQGQALIRDINIGSDQIGASINYSRNWRGGGSTSLMFSTVDYRPELTTNYFISRNINGPTFELRSDVWNNPVRETRSEFSHRIPSISRHQFQLNAEYVSNEVVFESGSPEGVLNNRVDGLERIGFAVHDDVQWSDNFSMQLGLKVDVPEALGKAYWQPRVNGRLDLDDRWNIHFGWGHYNQFIVRNTVVDTLRNRTDVWQVADGGGVPALKAVHHVIGLGYKANNFELNLEGFYKTSEGFVRYLINRNEAGTRRFESESRARGLDMFIKKTIDKYEFWLSYSLAKVEERFVNLFRLREDEFRLAPQSQQHELKAAAMFNFGVLSFSLANAYGSGFPNFTLTPDEVELEPYWRTDLAVQYQFNIEGQPVEAGLSILNLFNRRNVRLNQSVNIPGGDRINTAGIPFTSTVYFNMSF</sequence>
<dbReference type="Pfam" id="PF07715">
    <property type="entry name" value="Plug"/>
    <property type="match status" value="1"/>
</dbReference>
<dbReference type="InterPro" id="IPR008969">
    <property type="entry name" value="CarboxyPept-like_regulatory"/>
</dbReference>
<evidence type="ECO:0000313" key="9">
    <source>
        <dbReference type="EMBL" id="OEK05382.1"/>
    </source>
</evidence>
<dbReference type="Proteomes" id="UP000095552">
    <property type="component" value="Unassembled WGS sequence"/>
</dbReference>
<keyword evidence="4" id="KW-0812">Transmembrane</keyword>
<keyword evidence="2" id="KW-0813">Transport</keyword>
<dbReference type="STRING" id="1563681.BFP71_18500"/>
<dbReference type="InterPro" id="IPR039426">
    <property type="entry name" value="TonB-dep_rcpt-like"/>
</dbReference>
<dbReference type="PANTHER" id="PTHR30069">
    <property type="entry name" value="TONB-DEPENDENT OUTER MEMBRANE RECEPTOR"/>
    <property type="match status" value="1"/>
</dbReference>
<comment type="subcellular location">
    <subcellularLocation>
        <location evidence="1">Cell outer membrane</location>
        <topology evidence="1">Multi-pass membrane protein</topology>
    </subcellularLocation>
</comment>
<evidence type="ECO:0000313" key="10">
    <source>
        <dbReference type="Proteomes" id="UP000095552"/>
    </source>
</evidence>
<evidence type="ECO:0000259" key="8">
    <source>
        <dbReference type="Pfam" id="PF07715"/>
    </source>
</evidence>
<dbReference type="SUPFAM" id="SSF49464">
    <property type="entry name" value="Carboxypeptidase regulatory domain-like"/>
    <property type="match status" value="1"/>
</dbReference>
<comment type="caution">
    <text evidence="9">The sequence shown here is derived from an EMBL/GenBank/DDBJ whole genome shotgun (WGS) entry which is preliminary data.</text>
</comment>
<dbReference type="EMBL" id="MDGQ01000005">
    <property type="protein sequence ID" value="OEK05382.1"/>
    <property type="molecule type" value="Genomic_DNA"/>
</dbReference>